<reference evidence="4" key="1">
    <citation type="journal article" date="2015" name="Nature">
        <title>Complex archaea that bridge the gap between prokaryotes and eukaryotes.</title>
        <authorList>
            <person name="Spang A."/>
            <person name="Saw J.H."/>
            <person name="Jorgensen S.L."/>
            <person name="Zaremba-Niedzwiedzka K."/>
            <person name="Martijn J."/>
            <person name="Lind A.E."/>
            <person name="van Eijk R."/>
            <person name="Schleper C."/>
            <person name="Guy L."/>
            <person name="Ettema T.J."/>
        </authorList>
    </citation>
    <scope>NUCLEOTIDE SEQUENCE</scope>
</reference>
<protein>
    <recommendedName>
        <fullName evidence="5">Extracellular solute-binding protein</fullName>
    </recommendedName>
</protein>
<dbReference type="GO" id="GO:0042956">
    <property type="term" value="P:maltodextrin transmembrane transport"/>
    <property type="evidence" value="ECO:0007669"/>
    <property type="project" value="TreeGrafter"/>
</dbReference>
<dbReference type="PANTHER" id="PTHR30061">
    <property type="entry name" value="MALTOSE-BINDING PERIPLASMIC PROTEIN"/>
    <property type="match status" value="1"/>
</dbReference>
<keyword evidence="2" id="KW-0813">Transport</keyword>
<accession>A0A0F9C335</accession>
<dbReference type="EMBL" id="LAZR01048813">
    <property type="protein sequence ID" value="KKK91076.1"/>
    <property type="molecule type" value="Genomic_DNA"/>
</dbReference>
<organism evidence="4">
    <name type="scientific">marine sediment metagenome</name>
    <dbReference type="NCBI Taxonomy" id="412755"/>
    <lineage>
        <taxon>unclassified sequences</taxon>
        <taxon>metagenomes</taxon>
        <taxon>ecological metagenomes</taxon>
    </lineage>
</organism>
<evidence type="ECO:0000313" key="4">
    <source>
        <dbReference type="EMBL" id="KKK91076.1"/>
    </source>
</evidence>
<name>A0A0F9C335_9ZZZZ</name>
<dbReference type="AlphaFoldDB" id="A0A0F9C335"/>
<feature type="non-terminal residue" evidence="4">
    <location>
        <position position="1"/>
    </location>
</feature>
<sequence>VLMILALSAGICFAVGQSEDVMTLTWVAGGRMVPFPDWEDSKGYAGIQEMLAAKFEESHPGVKVIVLIRDVKQGSLTVDAMMAKGEPPDVWRDAQGYFLKYLNDDYALRLEEYMDVSIYYDDLIAKYTVNGHVYALPVSDIAGGLAINLDMLDQIGYTMPAQEDWTTDEFLRLSAKLKAAGIPSTIIITQNGLSDWNIPWLYAFGAEMYKNFDHSKVTINSPEAAQGLNYMKKLVDLGYAYPYPNEQNADAAVELFTSGQIFSSMMQNGHTDYWLPQQVAQGVIEKEFNLTFVEIPHAPGRKHTPVFGYQTISVGHKSNDEERNKMVAELLKFVSGKERQYYYAVVDGGFPTIKGFAPDEGTAAKPSYKAIRDLSLTAGQMDLGSMNPHVEELARPWKPLMHAFMDGKITAEEVLSQYEAEAIKIIGAK</sequence>
<evidence type="ECO:0000256" key="3">
    <source>
        <dbReference type="ARBA" id="ARBA00022729"/>
    </source>
</evidence>
<dbReference type="Pfam" id="PF13416">
    <property type="entry name" value="SBP_bac_8"/>
    <property type="match status" value="1"/>
</dbReference>
<keyword evidence="3" id="KW-0732">Signal</keyword>
<evidence type="ECO:0000256" key="2">
    <source>
        <dbReference type="ARBA" id="ARBA00022448"/>
    </source>
</evidence>
<comment type="caution">
    <text evidence="4">The sequence shown here is derived from an EMBL/GenBank/DDBJ whole genome shotgun (WGS) entry which is preliminary data.</text>
</comment>
<dbReference type="PANTHER" id="PTHR30061:SF50">
    <property type="entry name" value="MALTOSE_MALTODEXTRIN-BINDING PERIPLASMIC PROTEIN"/>
    <property type="match status" value="1"/>
</dbReference>
<dbReference type="GO" id="GO:0015768">
    <property type="term" value="P:maltose transport"/>
    <property type="evidence" value="ECO:0007669"/>
    <property type="project" value="TreeGrafter"/>
</dbReference>
<dbReference type="GO" id="GO:1901982">
    <property type="term" value="F:maltose binding"/>
    <property type="evidence" value="ECO:0007669"/>
    <property type="project" value="TreeGrafter"/>
</dbReference>
<evidence type="ECO:0008006" key="5">
    <source>
        <dbReference type="Google" id="ProtNLM"/>
    </source>
</evidence>
<dbReference type="SUPFAM" id="SSF53850">
    <property type="entry name" value="Periplasmic binding protein-like II"/>
    <property type="match status" value="1"/>
</dbReference>
<proteinExistence type="inferred from homology"/>
<evidence type="ECO:0000256" key="1">
    <source>
        <dbReference type="ARBA" id="ARBA00008520"/>
    </source>
</evidence>
<gene>
    <name evidence="4" type="ORF">LCGC14_2716600</name>
</gene>
<dbReference type="Gene3D" id="3.40.190.10">
    <property type="entry name" value="Periplasmic binding protein-like II"/>
    <property type="match status" value="1"/>
</dbReference>
<comment type="similarity">
    <text evidence="1">Belongs to the bacterial solute-binding protein 1 family.</text>
</comment>
<dbReference type="InterPro" id="IPR006059">
    <property type="entry name" value="SBP"/>
</dbReference>
<dbReference type="GO" id="GO:0055052">
    <property type="term" value="C:ATP-binding cassette (ABC) transporter complex, substrate-binding subunit-containing"/>
    <property type="evidence" value="ECO:0007669"/>
    <property type="project" value="TreeGrafter"/>
</dbReference>